<dbReference type="InterPro" id="IPR036514">
    <property type="entry name" value="SGNH_hydro_sf"/>
</dbReference>
<dbReference type="Pfam" id="PF00657">
    <property type="entry name" value="Lipase_GDSL"/>
    <property type="match status" value="1"/>
</dbReference>
<protein>
    <submittedName>
        <fullName evidence="3">SGNH/GDSL hydrolase family protein</fullName>
    </submittedName>
</protein>
<name>A0A8J7LA31_9NOST</name>
<evidence type="ECO:0000313" key="4">
    <source>
        <dbReference type="Proteomes" id="UP000632766"/>
    </source>
</evidence>
<feature type="signal peptide" evidence="2">
    <location>
        <begin position="1"/>
        <end position="21"/>
    </location>
</feature>
<feature type="chain" id="PRO_5035255898" evidence="2">
    <location>
        <begin position="22"/>
        <end position="286"/>
    </location>
</feature>
<dbReference type="PANTHER" id="PTHR22835">
    <property type="entry name" value="ZINC FINGER FYVE DOMAIN CONTAINING PROTEIN"/>
    <property type="match status" value="1"/>
</dbReference>
<accession>A0A8J7LA31</accession>
<organism evidence="3 4">
    <name type="scientific">Amazonocrinis nigriterrae CENA67</name>
    <dbReference type="NCBI Taxonomy" id="2794033"/>
    <lineage>
        <taxon>Bacteria</taxon>
        <taxon>Bacillati</taxon>
        <taxon>Cyanobacteriota</taxon>
        <taxon>Cyanophyceae</taxon>
        <taxon>Nostocales</taxon>
        <taxon>Nostocaceae</taxon>
        <taxon>Amazonocrinis</taxon>
        <taxon>Amazonocrinis nigriterrae</taxon>
    </lineage>
</organism>
<keyword evidence="3" id="KW-0378">Hydrolase</keyword>
<dbReference type="Proteomes" id="UP000632766">
    <property type="component" value="Unassembled WGS sequence"/>
</dbReference>
<dbReference type="Gene3D" id="3.40.50.1110">
    <property type="entry name" value="SGNH hydrolase"/>
    <property type="match status" value="1"/>
</dbReference>
<gene>
    <name evidence="3" type="ORF">I8748_08155</name>
</gene>
<dbReference type="GO" id="GO:0016788">
    <property type="term" value="F:hydrolase activity, acting on ester bonds"/>
    <property type="evidence" value="ECO:0007669"/>
    <property type="project" value="InterPro"/>
</dbReference>
<proteinExistence type="inferred from homology"/>
<comment type="caution">
    <text evidence="3">The sequence shown here is derived from an EMBL/GenBank/DDBJ whole genome shotgun (WGS) entry which is preliminary data.</text>
</comment>
<dbReference type="SUPFAM" id="SSF52266">
    <property type="entry name" value="SGNH hydrolase"/>
    <property type="match status" value="1"/>
</dbReference>
<dbReference type="EMBL" id="JAECZC010000010">
    <property type="protein sequence ID" value="MBH8562146.1"/>
    <property type="molecule type" value="Genomic_DNA"/>
</dbReference>
<dbReference type="AlphaFoldDB" id="A0A8J7LA31"/>
<keyword evidence="2" id="KW-0732">Signal</keyword>
<reference evidence="3 4" key="1">
    <citation type="journal article" date="2021" name="Int. J. Syst. Evol. Microbiol.">
        <title>Amazonocrinis nigriterrae gen. nov., sp. nov., Atlanticothrix silvestris gen. nov., sp. nov. and Dendronalium phyllosphericum gen. nov., sp. nov., nostocacean cyanobacteria from Brazilian environments.</title>
        <authorList>
            <person name="Alvarenga D.O."/>
            <person name="Andreote A.P.D."/>
            <person name="Branco L.H.Z."/>
            <person name="Delbaje E."/>
            <person name="Cruz R.B."/>
            <person name="Varani A.M."/>
            <person name="Fiore M.F."/>
        </authorList>
    </citation>
    <scope>NUCLEOTIDE SEQUENCE [LARGE SCALE GENOMIC DNA]</scope>
    <source>
        <strain evidence="3 4">CENA67</strain>
    </source>
</reference>
<keyword evidence="4" id="KW-1185">Reference proteome</keyword>
<evidence type="ECO:0000313" key="3">
    <source>
        <dbReference type="EMBL" id="MBH8562146.1"/>
    </source>
</evidence>
<dbReference type="InterPro" id="IPR001087">
    <property type="entry name" value="GDSL"/>
</dbReference>
<evidence type="ECO:0000256" key="2">
    <source>
        <dbReference type="SAM" id="SignalP"/>
    </source>
</evidence>
<evidence type="ECO:0000256" key="1">
    <source>
        <dbReference type="ARBA" id="ARBA00008668"/>
    </source>
</evidence>
<sequence length="286" mass="31049">MKKKIFAAVLALLTLIMVLLAGSTQSFDNSHQINELYIFGDSLSDIGNVFKATNGVYPPSPPYFQGRYSNGPVWVEYLGSQLGLTNTKSSNFAYGGATTVSGSLNGVPGTLVQVYTYTKYHQKLNPNALYVIWAGANDYLFGADQPAASIANLSNAIKSLSSAGAKKILVANLPDLGKLPATYNTFNSRALSSLTNLHNLELAKSINLFHQQSENKTQIFQLDVNSLYREAMDKPEKFGLTNVTQGCISNLATCDNPNKFLFWDGIHPTTAAHRILAQAALKTLSE</sequence>
<dbReference type="RefSeq" id="WP_198124117.1">
    <property type="nucleotide sequence ID" value="NZ_JAECZC010000010.1"/>
</dbReference>
<dbReference type="CDD" id="cd01846">
    <property type="entry name" value="fatty_acyltransferase_like"/>
    <property type="match status" value="1"/>
</dbReference>
<dbReference type="PANTHER" id="PTHR22835:SF659">
    <property type="entry name" value="GDSL LIPASE_ACYLHYDROLASE, PUTATIVE (AFU_ORTHOLOGUE AFUA_2G00510)-RELATED"/>
    <property type="match status" value="1"/>
</dbReference>
<comment type="similarity">
    <text evidence="1">Belongs to the 'GDSL' lipolytic enzyme family.</text>
</comment>